<dbReference type="Proteomes" id="UP000256999">
    <property type="component" value="Unassembled WGS sequence"/>
</dbReference>
<reference evidence="2 3" key="1">
    <citation type="submission" date="2018-08" db="EMBL/GenBank/DDBJ databases">
        <title>Thalassotalea euphylliae genome.</title>
        <authorList>
            <person name="Summers S."/>
            <person name="Rice S.A."/>
            <person name="Freckelton M.L."/>
            <person name="Nedved B.T."/>
            <person name="Hadfield M.G."/>
        </authorList>
    </citation>
    <scope>NUCLEOTIDE SEQUENCE [LARGE SCALE GENOMIC DNA]</scope>
    <source>
        <strain evidence="2 3">H2</strain>
    </source>
</reference>
<evidence type="ECO:0000313" key="3">
    <source>
        <dbReference type="Proteomes" id="UP000256999"/>
    </source>
</evidence>
<accession>A0A3E0UCG6</accession>
<keyword evidence="1" id="KW-0732">Signal</keyword>
<feature type="signal peptide" evidence="1">
    <location>
        <begin position="1"/>
        <end position="17"/>
    </location>
</feature>
<sequence>MKKLIILGVLISTSAVADSIPSIDEFAKSKELRNEYKSKCRGYSIFEKDKFPKVCFNWSKGSEKAIVNAPPPDFSSIKIEKKKSPNLTTVTDDVVSYLQAKCKMNKTEAKEAAKKSFRTTTLVSTFDRFGEQKYQEKLAQVKCSHFKPLF</sequence>
<dbReference type="EMBL" id="QUOV01000001">
    <property type="protein sequence ID" value="REL34701.1"/>
    <property type="molecule type" value="Genomic_DNA"/>
</dbReference>
<organism evidence="2 3">
    <name type="scientific">Thalassotalea euphylliae</name>
    <dbReference type="NCBI Taxonomy" id="1655234"/>
    <lineage>
        <taxon>Bacteria</taxon>
        <taxon>Pseudomonadati</taxon>
        <taxon>Pseudomonadota</taxon>
        <taxon>Gammaproteobacteria</taxon>
        <taxon>Alteromonadales</taxon>
        <taxon>Colwelliaceae</taxon>
        <taxon>Thalassotalea</taxon>
    </lineage>
</organism>
<evidence type="ECO:0000313" key="2">
    <source>
        <dbReference type="EMBL" id="REL34701.1"/>
    </source>
</evidence>
<name>A0A3E0UCG6_9GAMM</name>
<protein>
    <submittedName>
        <fullName evidence="2">Uncharacterized protein</fullName>
    </submittedName>
</protein>
<dbReference type="AlphaFoldDB" id="A0A3E0UCG6"/>
<feature type="chain" id="PRO_5017637443" evidence="1">
    <location>
        <begin position="18"/>
        <end position="150"/>
    </location>
</feature>
<proteinExistence type="predicted"/>
<dbReference type="RefSeq" id="WP_115999377.1">
    <property type="nucleotide sequence ID" value="NZ_QUOV01000001.1"/>
</dbReference>
<gene>
    <name evidence="2" type="ORF">DXX92_04640</name>
</gene>
<evidence type="ECO:0000256" key="1">
    <source>
        <dbReference type="SAM" id="SignalP"/>
    </source>
</evidence>
<comment type="caution">
    <text evidence="2">The sequence shown here is derived from an EMBL/GenBank/DDBJ whole genome shotgun (WGS) entry which is preliminary data.</text>
</comment>